<feature type="transmembrane region" description="Helical" evidence="1">
    <location>
        <begin position="472"/>
        <end position="500"/>
    </location>
</feature>
<name>A0ABT1HP38_STRSD</name>
<accession>A0ABT1HP38</accession>
<organism evidence="2 3">
    <name type="scientific">Streptoalloteichus tenebrarius (strain ATCC 17920 / DSM 40477 / JCM 4838 / CBS 697.72 / NBRC 16177 / NCIMB 11028 / NRRL B-12390 / A12253. 1 / ISP 5477)</name>
    <name type="common">Streptomyces tenebrarius</name>
    <dbReference type="NCBI Taxonomy" id="1933"/>
    <lineage>
        <taxon>Bacteria</taxon>
        <taxon>Bacillati</taxon>
        <taxon>Actinomycetota</taxon>
        <taxon>Actinomycetes</taxon>
        <taxon>Pseudonocardiales</taxon>
        <taxon>Pseudonocardiaceae</taxon>
        <taxon>Streptoalloteichus</taxon>
    </lineage>
</organism>
<feature type="transmembrane region" description="Helical" evidence="1">
    <location>
        <begin position="389"/>
        <end position="409"/>
    </location>
</feature>
<keyword evidence="1" id="KW-0472">Membrane</keyword>
<dbReference type="Proteomes" id="UP001205311">
    <property type="component" value="Unassembled WGS sequence"/>
</dbReference>
<dbReference type="InterPro" id="IPR004697">
    <property type="entry name" value="AbgT"/>
</dbReference>
<evidence type="ECO:0000313" key="3">
    <source>
        <dbReference type="Proteomes" id="UP001205311"/>
    </source>
</evidence>
<feature type="transmembrane region" description="Helical" evidence="1">
    <location>
        <begin position="311"/>
        <end position="329"/>
    </location>
</feature>
<protein>
    <submittedName>
        <fullName evidence="2">Aminobenzoyl-glutamate transport protein</fullName>
    </submittedName>
</protein>
<keyword evidence="3" id="KW-1185">Reference proteome</keyword>
<keyword evidence="1" id="KW-0812">Transmembrane</keyword>
<gene>
    <name evidence="2" type="ORF">LX15_000964</name>
</gene>
<dbReference type="Pfam" id="PF03806">
    <property type="entry name" value="ABG_transport"/>
    <property type="match status" value="1"/>
</dbReference>
<dbReference type="PANTHER" id="PTHR30282">
    <property type="entry name" value="P-AMINOBENZOYL GLUTAMATE TRANSPORTER"/>
    <property type="match status" value="1"/>
</dbReference>
<dbReference type="PANTHER" id="PTHR30282:SF0">
    <property type="entry name" value="P-AMINOBENZOYL-GLUTAMATE TRANSPORT PROTEIN"/>
    <property type="match status" value="1"/>
</dbReference>
<feature type="transmembrane region" description="Helical" evidence="1">
    <location>
        <begin position="270"/>
        <end position="291"/>
    </location>
</feature>
<evidence type="ECO:0000313" key="2">
    <source>
        <dbReference type="EMBL" id="MCP2257279.1"/>
    </source>
</evidence>
<dbReference type="EMBL" id="JAMTCP010000003">
    <property type="protein sequence ID" value="MCP2257279.1"/>
    <property type="molecule type" value="Genomic_DNA"/>
</dbReference>
<feature type="transmembrane region" description="Helical" evidence="1">
    <location>
        <begin position="350"/>
        <end position="369"/>
    </location>
</feature>
<feature type="transmembrane region" description="Helical" evidence="1">
    <location>
        <begin position="84"/>
        <end position="104"/>
    </location>
</feature>
<feature type="transmembrane region" description="Helical" evidence="1">
    <location>
        <begin position="111"/>
        <end position="131"/>
    </location>
</feature>
<keyword evidence="1" id="KW-1133">Transmembrane helix</keyword>
<feature type="transmembrane region" description="Helical" evidence="1">
    <location>
        <begin position="439"/>
        <end position="460"/>
    </location>
</feature>
<proteinExistence type="predicted"/>
<sequence length="513" mass="53502">MADTGLRRREPALLRFLGAVERAGNKLPDAFWLFWILSGVLLVVSALASGATAQAPGQDKTIVVRSLLSGEGLRTMVGDAVENFVSFPPLGLILVVMLGVALATETGLLHALLRASIVKVPAGWLTFALAFTGMTAHVLGDSAYVVLVPLGGVVFAVRGRNPLLGVVVAFVSLSAGYDASPLVTPTDTLLAGLTTSAAHLIDPSYTVSPLANYFFALASSVVLAGVITLVTEKVLVRRADAIGIDADAAEAATADAGRDMRLGAAERKGLRWAGVAAGLVLLACVVALVPSGSPLRGKNGGILDSPLLKDVAVVIFVLFFLAGLAYGLAVGTVRRAGDVPRLMAEGTKPLAPALVLFFSISQFLAYFKWTNLGPYVAVKGAGFLHGGSVPAPLLLLGMMVVVTFINLVVTSGSAQWALIGPVFVPMFMLLGVSPELTQAAYRIADSCTNAITPMSAYFVMTLGFMRQYRKDVGIGTLTSMTLPVVAAMFATWVAVLMAWWGLGLPLGPGVPIR</sequence>
<feature type="transmembrane region" description="Helical" evidence="1">
    <location>
        <begin position="31"/>
        <end position="51"/>
    </location>
</feature>
<evidence type="ECO:0000256" key="1">
    <source>
        <dbReference type="SAM" id="Phobius"/>
    </source>
</evidence>
<reference evidence="2 3" key="1">
    <citation type="submission" date="2022-06" db="EMBL/GenBank/DDBJ databases">
        <title>Genomic Encyclopedia of Archaeal and Bacterial Type Strains, Phase II (KMG-II): from individual species to whole genera.</title>
        <authorList>
            <person name="Goeker M."/>
        </authorList>
    </citation>
    <scope>NUCLEOTIDE SEQUENCE [LARGE SCALE GENOMIC DNA]</scope>
    <source>
        <strain evidence="2 3">DSM 40477</strain>
    </source>
</reference>
<feature type="transmembrane region" description="Helical" evidence="1">
    <location>
        <begin position="416"/>
        <end position="433"/>
    </location>
</feature>
<feature type="transmembrane region" description="Helical" evidence="1">
    <location>
        <begin position="210"/>
        <end position="230"/>
    </location>
</feature>
<comment type="caution">
    <text evidence="2">The sequence shown here is derived from an EMBL/GenBank/DDBJ whole genome shotgun (WGS) entry which is preliminary data.</text>
</comment>
<dbReference type="RefSeq" id="WP_253668242.1">
    <property type="nucleotide sequence ID" value="NZ_JAMTCP010000003.1"/>
</dbReference>